<feature type="region of interest" description="Disordered" evidence="1">
    <location>
        <begin position="351"/>
        <end position="388"/>
    </location>
</feature>
<accession>A0A3S1AWG7</accession>
<feature type="compositionally biased region" description="Basic and acidic residues" evidence="1">
    <location>
        <begin position="261"/>
        <end position="271"/>
    </location>
</feature>
<evidence type="ECO:0000313" key="3">
    <source>
        <dbReference type="Proteomes" id="UP000271974"/>
    </source>
</evidence>
<dbReference type="AlphaFoldDB" id="A0A3S1AWG7"/>
<feature type="compositionally biased region" description="Low complexity" evidence="1">
    <location>
        <begin position="288"/>
        <end position="308"/>
    </location>
</feature>
<feature type="region of interest" description="Disordered" evidence="1">
    <location>
        <begin position="175"/>
        <end position="321"/>
    </location>
</feature>
<sequence length="474" mass="53171">MDILIEPSRRKSSFLIRDILGDTGNVDNLKSSAHVGEEAANQVQELNKSDGSLSPDLPSPDKTEESKTFPQTGDFVLRNSTSGLLGKSLHNFLNQESHFFENIFKERLFLHEKGKFMDSQHENHSLNAVDVNLKTEESKSRINLELVSKQDEIKRHSRIRKTYVFDPCPEIKTARLDNDERLGDEVSNAEQNSSPEQTSSNRPSSPDLQSGSEYRSRPSPDFSREITERHDCVGNLKNDGTWSRDDAIDFERKYPQHQNTLRKDQRQEISSRRYNIPPTATLSPDVCTSTSTSPQQHPSKPSPRRSVSPPSPKPPKASMYTPFQPLFNKYFEVHRTGTSVDNLGDTKLREIFSSPKNKDQSDGTEKSEGRDYARHNQPPAGGFGSRDTASVLTSVTRPLPQHAHPLNCLRTTSGHLPPMMPFRVSQHQALHPGLIQPVTSSNRAHLSAGHPCLGFPHLASAGFLSRGEFKTIFF</sequence>
<gene>
    <name evidence="2" type="ORF">EGW08_018235</name>
</gene>
<organism evidence="2 3">
    <name type="scientific">Elysia chlorotica</name>
    <name type="common">Eastern emerald elysia</name>
    <name type="synonym">Sea slug</name>
    <dbReference type="NCBI Taxonomy" id="188477"/>
    <lineage>
        <taxon>Eukaryota</taxon>
        <taxon>Metazoa</taxon>
        <taxon>Spiralia</taxon>
        <taxon>Lophotrochozoa</taxon>
        <taxon>Mollusca</taxon>
        <taxon>Gastropoda</taxon>
        <taxon>Heterobranchia</taxon>
        <taxon>Euthyneura</taxon>
        <taxon>Panpulmonata</taxon>
        <taxon>Sacoglossa</taxon>
        <taxon>Placobranchoidea</taxon>
        <taxon>Plakobranchidae</taxon>
        <taxon>Elysia</taxon>
    </lineage>
</organism>
<feature type="compositionally biased region" description="Basic and acidic residues" evidence="1">
    <location>
        <begin position="351"/>
        <end position="374"/>
    </location>
</feature>
<evidence type="ECO:0000256" key="1">
    <source>
        <dbReference type="SAM" id="MobiDB-lite"/>
    </source>
</evidence>
<evidence type="ECO:0000313" key="2">
    <source>
        <dbReference type="EMBL" id="RUS74006.1"/>
    </source>
</evidence>
<keyword evidence="3" id="KW-1185">Reference proteome</keyword>
<name>A0A3S1AWG7_ELYCH</name>
<feature type="compositionally biased region" description="Basic and acidic residues" evidence="1">
    <location>
        <begin position="242"/>
        <end position="254"/>
    </location>
</feature>
<feature type="compositionally biased region" description="Basic and acidic residues" evidence="1">
    <location>
        <begin position="214"/>
        <end position="232"/>
    </location>
</feature>
<feature type="region of interest" description="Disordered" evidence="1">
    <location>
        <begin position="44"/>
        <end position="68"/>
    </location>
</feature>
<dbReference type="OrthoDB" id="10662202at2759"/>
<dbReference type="EMBL" id="RQTK01000876">
    <property type="protein sequence ID" value="RUS74006.1"/>
    <property type="molecule type" value="Genomic_DNA"/>
</dbReference>
<feature type="compositionally biased region" description="Basic and acidic residues" evidence="1">
    <location>
        <begin position="175"/>
        <end position="184"/>
    </location>
</feature>
<protein>
    <submittedName>
        <fullName evidence="2">Uncharacterized protein</fullName>
    </submittedName>
</protein>
<reference evidence="2 3" key="1">
    <citation type="submission" date="2019-01" db="EMBL/GenBank/DDBJ databases">
        <title>A draft genome assembly of the solar-powered sea slug Elysia chlorotica.</title>
        <authorList>
            <person name="Cai H."/>
            <person name="Li Q."/>
            <person name="Fang X."/>
            <person name="Li J."/>
            <person name="Curtis N.E."/>
            <person name="Altenburger A."/>
            <person name="Shibata T."/>
            <person name="Feng M."/>
            <person name="Maeda T."/>
            <person name="Schwartz J.A."/>
            <person name="Shigenobu S."/>
            <person name="Lundholm N."/>
            <person name="Nishiyama T."/>
            <person name="Yang H."/>
            <person name="Hasebe M."/>
            <person name="Li S."/>
            <person name="Pierce S.K."/>
            <person name="Wang J."/>
        </authorList>
    </citation>
    <scope>NUCLEOTIDE SEQUENCE [LARGE SCALE GENOMIC DNA]</scope>
    <source>
        <strain evidence="2">EC2010</strain>
        <tissue evidence="2">Whole organism of an adult</tissue>
    </source>
</reference>
<feature type="compositionally biased region" description="Polar residues" evidence="1">
    <location>
        <begin position="188"/>
        <end position="213"/>
    </location>
</feature>
<comment type="caution">
    <text evidence="2">The sequence shown here is derived from an EMBL/GenBank/DDBJ whole genome shotgun (WGS) entry which is preliminary data.</text>
</comment>
<proteinExistence type="predicted"/>
<dbReference type="Proteomes" id="UP000271974">
    <property type="component" value="Unassembled WGS sequence"/>
</dbReference>